<gene>
    <name evidence="2" type="ORF">CAEBREN_10727</name>
</gene>
<protein>
    <recommendedName>
        <fullName evidence="1">DUF38 domain-containing protein</fullName>
    </recommendedName>
</protein>
<evidence type="ECO:0000313" key="3">
    <source>
        <dbReference type="Proteomes" id="UP000008068"/>
    </source>
</evidence>
<dbReference type="HOGENOM" id="CLU_1983511_0_0_1"/>
<dbReference type="EMBL" id="GL379941">
    <property type="protein sequence ID" value="EGT36987.1"/>
    <property type="molecule type" value="Genomic_DNA"/>
</dbReference>
<keyword evidence="3" id="KW-1185">Reference proteome</keyword>
<name>G0NSX2_CAEBE</name>
<dbReference type="Proteomes" id="UP000008068">
    <property type="component" value="Unassembled WGS sequence"/>
</dbReference>
<dbReference type="InterPro" id="IPR002900">
    <property type="entry name" value="DUF38/FTH_CAE_spp"/>
</dbReference>
<evidence type="ECO:0000313" key="2">
    <source>
        <dbReference type="EMBL" id="EGT36987.1"/>
    </source>
</evidence>
<feature type="domain" description="DUF38" evidence="1">
    <location>
        <begin position="67"/>
        <end position="119"/>
    </location>
</feature>
<reference evidence="3" key="1">
    <citation type="submission" date="2011-07" db="EMBL/GenBank/DDBJ databases">
        <authorList>
            <consortium name="Caenorhabditis brenneri Sequencing and Analysis Consortium"/>
            <person name="Wilson R.K."/>
        </authorList>
    </citation>
    <scope>NUCLEOTIDE SEQUENCE [LARGE SCALE GENOMIC DNA]</scope>
    <source>
        <strain evidence="3">PB2801</strain>
    </source>
</reference>
<evidence type="ECO:0000259" key="1">
    <source>
        <dbReference type="Pfam" id="PF01827"/>
    </source>
</evidence>
<dbReference type="AlphaFoldDB" id="G0NSX2"/>
<dbReference type="InParanoid" id="G0NSX2"/>
<sequence length="126" mass="14593">MYFHKPRNGCQLEWKSEGATRYSETSMEEADALLKSTKIILDDLIIDLLFTFEFGIGRIKKKEEDLKKFYESLKSLLKNKGQLLETKEIGMQVHRISQAAELLEFVNPKSLKTITITTRITIYSES</sequence>
<organism evidence="3">
    <name type="scientific">Caenorhabditis brenneri</name>
    <name type="common">Nematode worm</name>
    <dbReference type="NCBI Taxonomy" id="135651"/>
    <lineage>
        <taxon>Eukaryota</taxon>
        <taxon>Metazoa</taxon>
        <taxon>Ecdysozoa</taxon>
        <taxon>Nematoda</taxon>
        <taxon>Chromadorea</taxon>
        <taxon>Rhabditida</taxon>
        <taxon>Rhabditina</taxon>
        <taxon>Rhabditomorpha</taxon>
        <taxon>Rhabditoidea</taxon>
        <taxon>Rhabditidae</taxon>
        <taxon>Peloderinae</taxon>
        <taxon>Caenorhabditis</taxon>
    </lineage>
</organism>
<dbReference type="Pfam" id="PF01827">
    <property type="entry name" value="FTH"/>
    <property type="match status" value="1"/>
</dbReference>
<proteinExistence type="predicted"/>
<accession>G0NSX2</accession>